<proteinExistence type="predicted"/>
<evidence type="ECO:0000313" key="2">
    <source>
        <dbReference type="Proteomes" id="UP000254875"/>
    </source>
</evidence>
<dbReference type="EMBL" id="QHKS01000010">
    <property type="protein sequence ID" value="RDK01516.1"/>
    <property type="molecule type" value="Genomic_DNA"/>
</dbReference>
<dbReference type="Proteomes" id="UP000254875">
    <property type="component" value="Unassembled WGS sequence"/>
</dbReference>
<gene>
    <name evidence="1" type="ORF">DLM46_17005</name>
</gene>
<organism evidence="1 2">
    <name type="scientific">Paraburkholderia lacunae</name>
    <dbReference type="NCBI Taxonomy" id="2211104"/>
    <lineage>
        <taxon>Bacteria</taxon>
        <taxon>Pseudomonadati</taxon>
        <taxon>Pseudomonadota</taxon>
        <taxon>Betaproteobacteria</taxon>
        <taxon>Burkholderiales</taxon>
        <taxon>Burkholderiaceae</taxon>
        <taxon>Paraburkholderia</taxon>
    </lineage>
</organism>
<comment type="caution">
    <text evidence="1">The sequence shown here is derived from an EMBL/GenBank/DDBJ whole genome shotgun (WGS) entry which is preliminary data.</text>
</comment>
<evidence type="ECO:0000313" key="1">
    <source>
        <dbReference type="EMBL" id="RDK01516.1"/>
    </source>
</evidence>
<accession>A0A370N7D7</accession>
<reference evidence="2" key="1">
    <citation type="submission" date="2018-05" db="EMBL/GenBank/DDBJ databases">
        <authorList>
            <person name="Feng T."/>
        </authorList>
    </citation>
    <scope>NUCLEOTIDE SEQUENCE [LARGE SCALE GENOMIC DNA]</scope>
    <source>
        <strain evidence="2">S27</strain>
    </source>
</reference>
<sequence length="106" mass="11522">MLRALLSDSLSDIGVASNDLGIADQSYTRLRRARDRLTVVRSLLVGQQVAASCPEIGELMYESVELLARKWPREYPAGGLEWMLVEGCMAPSPAPSASKGQTKDSI</sequence>
<dbReference type="AlphaFoldDB" id="A0A370N7D7"/>
<protein>
    <submittedName>
        <fullName evidence="1">Uncharacterized protein</fullName>
    </submittedName>
</protein>
<name>A0A370N7D7_9BURK</name>
<keyword evidence="2" id="KW-1185">Reference proteome</keyword>